<dbReference type="InterPro" id="IPR025263">
    <property type="entry name" value="YhdP_central"/>
</dbReference>
<name>A0A157Z1L8_9BURK</name>
<evidence type="ECO:0000256" key="1">
    <source>
        <dbReference type="SAM" id="Phobius"/>
    </source>
</evidence>
<organism evidence="3 4">
    <name type="scientific">Caballeronia hypogeia</name>
    <dbReference type="NCBI Taxonomy" id="1777140"/>
    <lineage>
        <taxon>Bacteria</taxon>
        <taxon>Pseudomonadati</taxon>
        <taxon>Pseudomonadota</taxon>
        <taxon>Betaproteobacteria</taxon>
        <taxon>Burkholderiales</taxon>
        <taxon>Burkholderiaceae</taxon>
        <taxon>Caballeronia</taxon>
    </lineage>
</organism>
<dbReference type="OrthoDB" id="8521382at2"/>
<gene>
    <name evidence="3" type="ORF">AWB79_00117</name>
</gene>
<dbReference type="STRING" id="1777140.AWB79_00117"/>
<evidence type="ECO:0000259" key="2">
    <source>
        <dbReference type="Pfam" id="PF13116"/>
    </source>
</evidence>
<feature type="domain" description="YhdP central" evidence="2">
    <location>
        <begin position="26"/>
        <end position="1413"/>
    </location>
</feature>
<evidence type="ECO:0000313" key="3">
    <source>
        <dbReference type="EMBL" id="SAK39515.1"/>
    </source>
</evidence>
<dbReference type="PANTHER" id="PTHR38690">
    <property type="entry name" value="PROTEASE-RELATED"/>
    <property type="match status" value="1"/>
</dbReference>
<dbReference type="InterPro" id="IPR011836">
    <property type="entry name" value="YhdP"/>
</dbReference>
<sequence>MSDSRRSVDPTEVGQAKPSGNAERVLSRVFKIVLVIAAIAYFVVAGVYVGLRYLVMPQVDSFRPRIEQMVSSQIHAQLHIGRISARWSGLTPTLDIDNLRIDAADGSPGLAVPHASASIAWGSLIHLRPKLAELTVDGPDVIIARGPDGALSVAGVPIPTHRTGSNAFTTWLLGQDHILLRDGTLRWRDAERTAPEIAFKRLHLAIVNDGTRHRAALKAPADGEVLHGPLDLRADFRHEPFSAMGAPANWTGQVYVSTGPVDLPTLARYVKLPFTMYGGRIDNRIWVNFARGHLQSAAGELSGGEIALRVGAAQPRLDLPIARLNWNVENKDGTWTLVLRDLQAELGQPPLDNTPVSRLLASHTLTGVYRPASVGHGQMFNVKGDRVDLGVLAEFLRALPVPARVLNELVRFNPRGQIADYTIYTERAPPKTEEEAKRQREKGDAPLLHYAFKGELQGISVQAQEPPPGLTINNHPRAGIPGVENLWGNIDANEKEGRITIDTKNVAVTIPGAFDDPRLTFDTLRGNARWNVADAIAPGELRRAFTIHLETLHVQNADAEGEVTADYWNQGHGRGNLDLKAKVAHLKVTSLVRYLPTSLNERVRVYLGHALQAGTAKNGTIEVHGDLTRFPYAKFPDAGIFRINAPFTGGKFDPTPFPPRKMANGVPNFWPAFEGIDGTFTLAQNKLGFDIDRGHYRGVKVSKVVGRIDDTGNRETKLWIDGKARGPLADMLQYVDDSSLGVMAKHATRKLDAKGDAALALTLGIPRYRPPAPQPPIKTEYKGSLTFADNEIAYGNLPPLTHLRGRADFAAKTVTLDGLSAQLLGGDVRAKGGVQPDGSYAIDVNGRIGADAAGRLNKRIPPQAAEFMKRINGAAPYDLHVRGARNALPTVQANSDLTGLGIDLPAPFGKAQGAPMPLSFTFGPAPGEASDLHDAKLVFGPVQAHYLFQQIGRAQVKIDPENAAEPMNMRAQLKVARGAIAVNKPADLPAEGVSAVADLNEFDADAWRKVFAEISASAPPADAAAVNAPRPPLSENVKQFIPTRAAVHVTTLRLLDRRWENVVIGASEADRKWQANVASNQVSGYVSWMPGATKDSPGALQARFAKVVIPEKTENDLVGKVVRRPPRNMPTIDLIVNELVFRGHSLGRLEVDARNEVIADEPIWTLDKFELANPDATLTANATWRTLPGGVVKAAQPDNNAMPYDTDDGIARRTSLDFKLDVKNGGQLVDRFGAPHVVNSGSGTIAGHAAWNGGPTTVDVNTLDGNVAVDLRHGQILRAPGAAKWLGIFSLRSLTNLLTLHFEDVVGQGLPFEKITGNAKITDGISRTDDFLMVTSPARVQMQGIVDMPKETQDLHVKVIPTVGAGAVALGAAVINPLLGLGALAADLALSASIQKAFALDYSITGSWSKPVVQRLGGDQGKIETPAAAVAPSAAR</sequence>
<dbReference type="RefSeq" id="WP_061165441.1">
    <property type="nucleotide sequence ID" value="NZ_FCOA02000001.1"/>
</dbReference>
<keyword evidence="1" id="KW-0812">Transmembrane</keyword>
<keyword evidence="1" id="KW-0472">Membrane</keyword>
<comment type="caution">
    <text evidence="3">The sequence shown here is derived from an EMBL/GenBank/DDBJ whole genome shotgun (WGS) entry which is preliminary data.</text>
</comment>
<accession>A0A157Z1L8</accession>
<dbReference type="Proteomes" id="UP000054851">
    <property type="component" value="Unassembled WGS sequence"/>
</dbReference>
<evidence type="ECO:0000313" key="4">
    <source>
        <dbReference type="Proteomes" id="UP000054851"/>
    </source>
</evidence>
<keyword evidence="1" id="KW-1133">Transmembrane helix</keyword>
<dbReference type="PANTHER" id="PTHR38690:SF1">
    <property type="entry name" value="PROTEASE"/>
    <property type="match status" value="1"/>
</dbReference>
<reference evidence="3" key="1">
    <citation type="submission" date="2016-01" db="EMBL/GenBank/DDBJ databases">
        <authorList>
            <person name="Peeters C."/>
        </authorList>
    </citation>
    <scope>NUCLEOTIDE SEQUENCE</scope>
    <source>
        <strain evidence="3">LMG 29322</strain>
    </source>
</reference>
<feature type="transmembrane region" description="Helical" evidence="1">
    <location>
        <begin position="32"/>
        <end position="55"/>
    </location>
</feature>
<dbReference type="EMBL" id="FCOA02000001">
    <property type="protein sequence ID" value="SAK39515.1"/>
    <property type="molecule type" value="Genomic_DNA"/>
</dbReference>
<proteinExistence type="predicted"/>
<protein>
    <recommendedName>
        <fullName evidence="2">YhdP central domain-containing protein</fullName>
    </recommendedName>
</protein>
<dbReference type="Pfam" id="PF13116">
    <property type="entry name" value="YhdP"/>
    <property type="match status" value="1"/>
</dbReference>
<keyword evidence="4" id="KW-1185">Reference proteome</keyword>